<dbReference type="EMBL" id="JADQBC010000055">
    <property type="protein sequence ID" value="MBR8828116.1"/>
    <property type="molecule type" value="Genomic_DNA"/>
</dbReference>
<organism evidence="1 2">
    <name type="scientific">Gomphosphaeria aponina SAG 52.96 = DSM 107014</name>
    <dbReference type="NCBI Taxonomy" id="1521640"/>
    <lineage>
        <taxon>Bacteria</taxon>
        <taxon>Bacillati</taxon>
        <taxon>Cyanobacteriota</taxon>
        <taxon>Cyanophyceae</taxon>
        <taxon>Oscillatoriophycideae</taxon>
        <taxon>Chroococcales</taxon>
        <taxon>Gomphosphaeriaceae</taxon>
        <taxon>Gomphosphaeria</taxon>
    </lineage>
</organism>
<reference evidence="1" key="1">
    <citation type="submission" date="2021-02" db="EMBL/GenBank/DDBJ databases">
        <title>Metagenome analyses of Stigonema ocellatum DSM 106950, Chlorogloea purpurea SAG 13.99 and Gomphosphaeria aponina DSM 107014.</title>
        <authorList>
            <person name="Marter P."/>
            <person name="Huang S."/>
        </authorList>
    </citation>
    <scope>NUCLEOTIDE SEQUENCE</scope>
    <source>
        <strain evidence="1">JP213</strain>
    </source>
</reference>
<accession>A0A941JSA4</accession>
<sequence length="173" mass="18487">MGLFFDLLSSINNPEQEGSVDQLSTVMNSVQQFTDSEGVDSSTMETVFSALGGSLRPVLQQQGDAGGAGMLGNLIAQVSGNNSVALNSLCPPQMQQQMIQVITQHSGLDSGMIQKMLPMLLPAVFSLLNMGKGKPGTNMGNPLLNAFLNSDRDQDTNLGNVFKFANRFLHPPQ</sequence>
<protein>
    <submittedName>
        <fullName evidence="1">DUF937 domain-containing protein</fullName>
    </submittedName>
</protein>
<comment type="caution">
    <text evidence="1">The sequence shown here is derived from an EMBL/GenBank/DDBJ whole genome shotgun (WGS) entry which is preliminary data.</text>
</comment>
<dbReference type="AlphaFoldDB" id="A0A941JSA4"/>
<evidence type="ECO:0000313" key="1">
    <source>
        <dbReference type="EMBL" id="MBR8828116.1"/>
    </source>
</evidence>
<gene>
    <name evidence="1" type="ORF">DSM107014_09510</name>
</gene>
<name>A0A941JSA4_9CHRO</name>
<dbReference type="Proteomes" id="UP000767446">
    <property type="component" value="Unassembled WGS sequence"/>
</dbReference>
<evidence type="ECO:0000313" key="2">
    <source>
        <dbReference type="Proteomes" id="UP000767446"/>
    </source>
</evidence>
<proteinExistence type="predicted"/>